<dbReference type="Proteomes" id="UP001234989">
    <property type="component" value="Chromosome 11"/>
</dbReference>
<proteinExistence type="predicted"/>
<keyword evidence="2" id="KW-1185">Reference proteome</keyword>
<evidence type="ECO:0000313" key="1">
    <source>
        <dbReference type="EMBL" id="WMV54940.1"/>
    </source>
</evidence>
<accession>A0AAF0UY63</accession>
<dbReference type="EMBL" id="CP133622">
    <property type="protein sequence ID" value="WMV54940.1"/>
    <property type="molecule type" value="Genomic_DNA"/>
</dbReference>
<dbReference type="PANTHER" id="PTHR23072:SF0">
    <property type="entry name" value="GPI ETHANOLAMINE PHOSPHATE TRANSFERASE 2"/>
    <property type="match status" value="1"/>
</dbReference>
<dbReference type="InterPro" id="IPR002591">
    <property type="entry name" value="Phosphodiest/P_Trfase"/>
</dbReference>
<gene>
    <name evidence="1" type="ORF">MTR67_048325</name>
</gene>
<dbReference type="SUPFAM" id="SSF53649">
    <property type="entry name" value="Alkaline phosphatase-like"/>
    <property type="match status" value="1"/>
</dbReference>
<dbReference type="GO" id="GO:0051267">
    <property type="term" value="F:CP2 mannose-ethanolamine phosphotransferase activity"/>
    <property type="evidence" value="ECO:0007669"/>
    <property type="project" value="TreeGrafter"/>
</dbReference>
<evidence type="ECO:0000313" key="2">
    <source>
        <dbReference type="Proteomes" id="UP001234989"/>
    </source>
</evidence>
<dbReference type="GO" id="GO:0005789">
    <property type="term" value="C:endoplasmic reticulum membrane"/>
    <property type="evidence" value="ECO:0007669"/>
    <property type="project" value="TreeGrafter"/>
</dbReference>
<dbReference type="GO" id="GO:0006506">
    <property type="term" value="P:GPI anchor biosynthetic process"/>
    <property type="evidence" value="ECO:0007669"/>
    <property type="project" value="InterPro"/>
</dbReference>
<dbReference type="InterPro" id="IPR039527">
    <property type="entry name" value="PIGG/GPI7"/>
</dbReference>
<dbReference type="PANTHER" id="PTHR23072">
    <property type="entry name" value="PHOSPHATIDYLINOSITOL GLYCAN-RELATED"/>
    <property type="match status" value="1"/>
</dbReference>
<dbReference type="AlphaFoldDB" id="A0AAF0UY63"/>
<evidence type="ECO:0008006" key="3">
    <source>
        <dbReference type="Google" id="ProtNLM"/>
    </source>
</evidence>
<name>A0AAF0UY63_SOLVR</name>
<sequence length="278" mass="31426">MHYKVGHVPLSFSSSISIDQQLRLLELNSWQLLRHLEVHLPGLVCENFLCNDFRDDGSEKTRGYSSLEETFCCLYMKAADLHVFTELGNLGKRKCELLFGETANSCVVFFSYLCRSACEDNCHNTLVAYHNFLRSASKRHCPSRSKCELLMEFIPQVKDIVQVDQNVSQHLVDERSRADWTLESSATRRRVATAGFLSYNVALSLFRILHYLGLDHVGHLGGRNSMSMAPKLGEMDEVIKTIDLNSLSTNNNDQGRTLLLVVSDHGMTETGNHGRIII</sequence>
<protein>
    <recommendedName>
        <fullName evidence="3">GPI ethanolamine phosphate transferase 1</fullName>
    </recommendedName>
</protein>
<dbReference type="Pfam" id="PF01663">
    <property type="entry name" value="Phosphodiest"/>
    <property type="match status" value="1"/>
</dbReference>
<reference evidence="1" key="1">
    <citation type="submission" date="2023-08" db="EMBL/GenBank/DDBJ databases">
        <title>A de novo genome assembly of Solanum verrucosum Schlechtendal, a Mexican diploid species geographically isolated from the other diploid A-genome species in potato relatives.</title>
        <authorList>
            <person name="Hosaka K."/>
        </authorList>
    </citation>
    <scope>NUCLEOTIDE SEQUENCE</scope>
    <source>
        <tissue evidence="1">Young leaves</tissue>
    </source>
</reference>
<dbReference type="Gene3D" id="3.40.720.10">
    <property type="entry name" value="Alkaline Phosphatase, subunit A"/>
    <property type="match status" value="1"/>
</dbReference>
<dbReference type="InterPro" id="IPR017850">
    <property type="entry name" value="Alkaline_phosphatase_core_sf"/>
</dbReference>
<organism evidence="1 2">
    <name type="scientific">Solanum verrucosum</name>
    <dbReference type="NCBI Taxonomy" id="315347"/>
    <lineage>
        <taxon>Eukaryota</taxon>
        <taxon>Viridiplantae</taxon>
        <taxon>Streptophyta</taxon>
        <taxon>Embryophyta</taxon>
        <taxon>Tracheophyta</taxon>
        <taxon>Spermatophyta</taxon>
        <taxon>Magnoliopsida</taxon>
        <taxon>eudicotyledons</taxon>
        <taxon>Gunneridae</taxon>
        <taxon>Pentapetalae</taxon>
        <taxon>asterids</taxon>
        <taxon>lamiids</taxon>
        <taxon>Solanales</taxon>
        <taxon>Solanaceae</taxon>
        <taxon>Solanoideae</taxon>
        <taxon>Solaneae</taxon>
        <taxon>Solanum</taxon>
    </lineage>
</organism>